<protein>
    <submittedName>
        <fullName evidence="1">Uncharacterized protein</fullName>
    </submittedName>
</protein>
<organism evidence="1 2">
    <name type="scientific">Xylaria flabelliformis</name>
    <dbReference type="NCBI Taxonomy" id="2512241"/>
    <lineage>
        <taxon>Eukaryota</taxon>
        <taxon>Fungi</taxon>
        <taxon>Dikarya</taxon>
        <taxon>Ascomycota</taxon>
        <taxon>Pezizomycotina</taxon>
        <taxon>Sordariomycetes</taxon>
        <taxon>Xylariomycetidae</taxon>
        <taxon>Xylariales</taxon>
        <taxon>Xylariaceae</taxon>
        <taxon>Xylaria</taxon>
    </lineage>
</organism>
<evidence type="ECO:0000313" key="1">
    <source>
        <dbReference type="EMBL" id="TRX91034.1"/>
    </source>
</evidence>
<reference evidence="2" key="1">
    <citation type="submission" date="2019-06" db="EMBL/GenBank/DDBJ databases">
        <title>Draft genome sequence of the griseofulvin-producing fungus Xylaria cubensis strain G536.</title>
        <authorList>
            <person name="Mead M.E."/>
            <person name="Raja H.A."/>
            <person name="Steenwyk J.L."/>
            <person name="Knowles S.L."/>
            <person name="Oberlies N.H."/>
            <person name="Rokas A."/>
        </authorList>
    </citation>
    <scope>NUCLEOTIDE SEQUENCE [LARGE SCALE GENOMIC DNA]</scope>
    <source>
        <strain evidence="2">G536</strain>
    </source>
</reference>
<gene>
    <name evidence="1" type="ORF">FHL15_008016</name>
</gene>
<dbReference type="Proteomes" id="UP000319160">
    <property type="component" value="Unassembled WGS sequence"/>
</dbReference>
<comment type="caution">
    <text evidence="1">The sequence shown here is derived from an EMBL/GenBank/DDBJ whole genome shotgun (WGS) entry which is preliminary data.</text>
</comment>
<dbReference type="OrthoDB" id="4664247at2759"/>
<proteinExistence type="predicted"/>
<dbReference type="EMBL" id="VFLP01000049">
    <property type="protein sequence ID" value="TRX91034.1"/>
    <property type="molecule type" value="Genomic_DNA"/>
</dbReference>
<accession>A0A553HSX4</accession>
<name>A0A553HSX4_9PEZI</name>
<evidence type="ECO:0000313" key="2">
    <source>
        <dbReference type="Proteomes" id="UP000319160"/>
    </source>
</evidence>
<keyword evidence="2" id="KW-1185">Reference proteome</keyword>
<sequence>MQQLPNYIIHTGENCAECKAARHAEETCQRIIYKSKPLNLDLKNKKRMSALLAAYRRDMSTRRIGYRFQRSRKAVAQHGIDLCHEKTEEDYVAPRFIMALHRDVSYVKDGPIRNLI</sequence>
<dbReference type="AlphaFoldDB" id="A0A553HSX4"/>